<evidence type="ECO:0000256" key="3">
    <source>
        <dbReference type="ARBA" id="ARBA00014880"/>
    </source>
</evidence>
<evidence type="ECO:0000256" key="6">
    <source>
        <dbReference type="ARBA" id="ARBA00022790"/>
    </source>
</evidence>
<dbReference type="Pfam" id="PF01398">
    <property type="entry name" value="JAB"/>
    <property type="match status" value="1"/>
</dbReference>
<dbReference type="Proteomes" id="UP000308197">
    <property type="component" value="Unassembled WGS sequence"/>
</dbReference>
<accession>A0A5C3PD29</accession>
<dbReference type="GO" id="GO:0000338">
    <property type="term" value="P:protein deneddylation"/>
    <property type="evidence" value="ECO:0007669"/>
    <property type="project" value="UniProtKB-ARBA"/>
</dbReference>
<keyword evidence="6" id="KW-0736">Signalosome</keyword>
<dbReference type="PROSITE" id="PS50249">
    <property type="entry name" value="MPN"/>
    <property type="match status" value="1"/>
</dbReference>
<dbReference type="Pfam" id="PF18323">
    <property type="entry name" value="CSN5_C"/>
    <property type="match status" value="1"/>
</dbReference>
<proteinExistence type="inferred from homology"/>
<keyword evidence="8" id="KW-0862">Zinc</keyword>
<evidence type="ECO:0000256" key="8">
    <source>
        <dbReference type="ARBA" id="ARBA00022833"/>
    </source>
</evidence>
<comment type="similarity">
    <text evidence="1">Belongs to the peptidase M67A family. CSN5 subfamily.</text>
</comment>
<organism evidence="12 13">
    <name type="scientific">Polyporus arcularius HHB13444</name>
    <dbReference type="NCBI Taxonomy" id="1314778"/>
    <lineage>
        <taxon>Eukaryota</taxon>
        <taxon>Fungi</taxon>
        <taxon>Dikarya</taxon>
        <taxon>Basidiomycota</taxon>
        <taxon>Agaricomycotina</taxon>
        <taxon>Agaricomycetes</taxon>
        <taxon>Polyporales</taxon>
        <taxon>Polyporaceae</taxon>
        <taxon>Polyporus</taxon>
    </lineage>
</organism>
<dbReference type="FunFam" id="3.40.140.10:FF:000003">
    <property type="entry name" value="COP9 signalosome complex subunit 5"/>
    <property type="match status" value="1"/>
</dbReference>
<evidence type="ECO:0000256" key="7">
    <source>
        <dbReference type="ARBA" id="ARBA00022801"/>
    </source>
</evidence>
<dbReference type="GO" id="GO:0008180">
    <property type="term" value="C:COP9 signalosome"/>
    <property type="evidence" value="ECO:0007669"/>
    <property type="project" value="UniProtKB-KW"/>
</dbReference>
<dbReference type="EMBL" id="ML211150">
    <property type="protein sequence ID" value="TFK87506.1"/>
    <property type="molecule type" value="Genomic_DNA"/>
</dbReference>
<evidence type="ECO:0000313" key="13">
    <source>
        <dbReference type="Proteomes" id="UP000308197"/>
    </source>
</evidence>
<keyword evidence="5" id="KW-0479">Metal-binding</keyword>
<dbReference type="GO" id="GO:0006508">
    <property type="term" value="P:proteolysis"/>
    <property type="evidence" value="ECO:0007669"/>
    <property type="project" value="UniProtKB-KW"/>
</dbReference>
<evidence type="ECO:0000256" key="10">
    <source>
        <dbReference type="ARBA" id="ARBA00058010"/>
    </source>
</evidence>
<keyword evidence="4" id="KW-0645">Protease</keyword>
<evidence type="ECO:0000256" key="1">
    <source>
        <dbReference type="ARBA" id="ARBA00006008"/>
    </source>
</evidence>
<dbReference type="CDD" id="cd08069">
    <property type="entry name" value="MPN_RPN11_CSN5"/>
    <property type="match status" value="1"/>
</dbReference>
<dbReference type="InterPro" id="IPR050242">
    <property type="entry name" value="JAMM_MPN+_peptidase_M67A"/>
</dbReference>
<comment type="function">
    <text evidence="10">Catalytic Component of the COP9 signalosome (CSN) complex that acts as an regulator of the ubiquitin (Ubl) conjugation pathway by mediating the deneddylation of the cullin subunit of SCF-type E3 ubiquitin-protein ligase complexes.</text>
</comment>
<dbReference type="Gene3D" id="3.40.140.10">
    <property type="entry name" value="Cytidine Deaminase, domain 2"/>
    <property type="match status" value="1"/>
</dbReference>
<evidence type="ECO:0000313" key="12">
    <source>
        <dbReference type="EMBL" id="TFK87506.1"/>
    </source>
</evidence>
<dbReference type="AlphaFoldDB" id="A0A5C3PD29"/>
<evidence type="ECO:0000256" key="4">
    <source>
        <dbReference type="ARBA" id="ARBA00022670"/>
    </source>
</evidence>
<dbReference type="GO" id="GO:0046872">
    <property type="term" value="F:metal ion binding"/>
    <property type="evidence" value="ECO:0007669"/>
    <property type="project" value="UniProtKB-KW"/>
</dbReference>
<evidence type="ECO:0000259" key="11">
    <source>
        <dbReference type="PROSITE" id="PS50249"/>
    </source>
</evidence>
<evidence type="ECO:0000256" key="5">
    <source>
        <dbReference type="ARBA" id="ARBA00022723"/>
    </source>
</evidence>
<dbReference type="GO" id="GO:0008237">
    <property type="term" value="F:metallopeptidase activity"/>
    <property type="evidence" value="ECO:0007669"/>
    <property type="project" value="UniProtKB-KW"/>
</dbReference>
<comment type="subunit">
    <text evidence="2">Component of the COP9 signalosome (CSN) complex.</text>
</comment>
<feature type="domain" description="MPN" evidence="11">
    <location>
        <begin position="56"/>
        <end position="193"/>
    </location>
</feature>
<dbReference type="InParanoid" id="A0A5C3PD29"/>
<protein>
    <recommendedName>
        <fullName evidence="3">COP9 signalosome complex subunit 5</fullName>
    </recommendedName>
</protein>
<dbReference type="InterPro" id="IPR037518">
    <property type="entry name" value="MPN"/>
</dbReference>
<gene>
    <name evidence="12" type="ORF">K466DRAFT_548603</name>
</gene>
<sequence length="366" mass="40238">MASGSGSNIALKTFNLANDIKELSAQDEIFRYDPAENRRINNDKPWVRDPHYFKVCKISAVALIKMAIHARSGVPYEIMGIMQGKVVGKALVIIDSFALPVQGTETRVNAANEANEYMVQYVQGSEQVQRLENAIGWYHSHPGYGCWLSGIDVNTQMQNQKFQDPFVAVVIDPNRTISAGKVDIGAFRTYPENYTPPDGASSEYQSIPLNKIEDFGVHANQYYPLEVQIFKSTLDSELLGLLWNKYWINTLSQSALISNRAYAASQLADLHQKLTKAQTSIPSTRAPQPVLIDEKAVIKQKDSQKREETALSKAVKDSDKIATEAQHGLIAQVLKDLIFSSRLGGGGGPASTSDVADTVDTAMSIG</sequence>
<evidence type="ECO:0000256" key="2">
    <source>
        <dbReference type="ARBA" id="ARBA00011098"/>
    </source>
</evidence>
<keyword evidence="9" id="KW-0482">Metalloprotease</keyword>
<dbReference type="SUPFAM" id="SSF102712">
    <property type="entry name" value="JAB1/MPN domain"/>
    <property type="match status" value="1"/>
</dbReference>
<dbReference type="InterPro" id="IPR040961">
    <property type="entry name" value="CSN5_C"/>
</dbReference>
<dbReference type="STRING" id="1314778.A0A5C3PD29"/>
<dbReference type="PANTHER" id="PTHR10410">
    <property type="entry name" value="EUKARYOTIC TRANSLATION INITIATION FACTOR 3 -RELATED"/>
    <property type="match status" value="1"/>
</dbReference>
<dbReference type="FunCoup" id="A0A5C3PD29">
    <property type="interactions" value="720"/>
</dbReference>
<dbReference type="SMART" id="SM00232">
    <property type="entry name" value="JAB_MPN"/>
    <property type="match status" value="1"/>
</dbReference>
<keyword evidence="13" id="KW-1185">Reference proteome</keyword>
<dbReference type="InterPro" id="IPR000555">
    <property type="entry name" value="JAMM/MPN+_dom"/>
</dbReference>
<keyword evidence="7" id="KW-0378">Hydrolase</keyword>
<evidence type="ECO:0000256" key="9">
    <source>
        <dbReference type="ARBA" id="ARBA00023049"/>
    </source>
</evidence>
<name>A0A5C3PD29_9APHY</name>
<reference evidence="12 13" key="1">
    <citation type="journal article" date="2019" name="Nat. Ecol. Evol.">
        <title>Megaphylogeny resolves global patterns of mushroom evolution.</title>
        <authorList>
            <person name="Varga T."/>
            <person name="Krizsan K."/>
            <person name="Foldi C."/>
            <person name="Dima B."/>
            <person name="Sanchez-Garcia M."/>
            <person name="Sanchez-Ramirez S."/>
            <person name="Szollosi G.J."/>
            <person name="Szarkandi J.G."/>
            <person name="Papp V."/>
            <person name="Albert L."/>
            <person name="Andreopoulos W."/>
            <person name="Angelini C."/>
            <person name="Antonin V."/>
            <person name="Barry K.W."/>
            <person name="Bougher N.L."/>
            <person name="Buchanan P."/>
            <person name="Buyck B."/>
            <person name="Bense V."/>
            <person name="Catcheside P."/>
            <person name="Chovatia M."/>
            <person name="Cooper J."/>
            <person name="Damon W."/>
            <person name="Desjardin D."/>
            <person name="Finy P."/>
            <person name="Geml J."/>
            <person name="Haridas S."/>
            <person name="Hughes K."/>
            <person name="Justo A."/>
            <person name="Karasinski D."/>
            <person name="Kautmanova I."/>
            <person name="Kiss B."/>
            <person name="Kocsube S."/>
            <person name="Kotiranta H."/>
            <person name="LaButti K.M."/>
            <person name="Lechner B.E."/>
            <person name="Liimatainen K."/>
            <person name="Lipzen A."/>
            <person name="Lukacs Z."/>
            <person name="Mihaltcheva S."/>
            <person name="Morgado L.N."/>
            <person name="Niskanen T."/>
            <person name="Noordeloos M.E."/>
            <person name="Ohm R.A."/>
            <person name="Ortiz-Santana B."/>
            <person name="Ovrebo C."/>
            <person name="Racz N."/>
            <person name="Riley R."/>
            <person name="Savchenko A."/>
            <person name="Shiryaev A."/>
            <person name="Soop K."/>
            <person name="Spirin V."/>
            <person name="Szebenyi C."/>
            <person name="Tomsovsky M."/>
            <person name="Tulloss R.E."/>
            <person name="Uehling J."/>
            <person name="Grigoriev I.V."/>
            <person name="Vagvolgyi C."/>
            <person name="Papp T."/>
            <person name="Martin F.M."/>
            <person name="Miettinen O."/>
            <person name="Hibbett D.S."/>
            <person name="Nagy L.G."/>
        </authorList>
    </citation>
    <scope>NUCLEOTIDE SEQUENCE [LARGE SCALE GENOMIC DNA]</scope>
    <source>
        <strain evidence="12 13">HHB13444</strain>
    </source>
</reference>